<dbReference type="GO" id="GO:0004930">
    <property type="term" value="F:G protein-coupled receptor activity"/>
    <property type="evidence" value="ECO:0007669"/>
    <property type="project" value="InterPro"/>
</dbReference>
<dbReference type="AlphaFoldDB" id="A0AAW0IC15"/>
<dbReference type="InterPro" id="IPR036445">
    <property type="entry name" value="GPCR_2_extracell_dom_sf"/>
</dbReference>
<dbReference type="Proteomes" id="UP001488838">
    <property type="component" value="Unassembled WGS sequence"/>
</dbReference>
<organism evidence="2 3">
    <name type="scientific">Myodes glareolus</name>
    <name type="common">Bank vole</name>
    <name type="synonym">Clethrionomys glareolus</name>
    <dbReference type="NCBI Taxonomy" id="447135"/>
    <lineage>
        <taxon>Eukaryota</taxon>
        <taxon>Metazoa</taxon>
        <taxon>Chordata</taxon>
        <taxon>Craniata</taxon>
        <taxon>Vertebrata</taxon>
        <taxon>Euteleostomi</taxon>
        <taxon>Mammalia</taxon>
        <taxon>Eutheria</taxon>
        <taxon>Euarchontoglires</taxon>
        <taxon>Glires</taxon>
        <taxon>Rodentia</taxon>
        <taxon>Myomorpha</taxon>
        <taxon>Muroidea</taxon>
        <taxon>Cricetidae</taxon>
        <taxon>Arvicolinae</taxon>
        <taxon>Myodes</taxon>
    </lineage>
</organism>
<comment type="caution">
    <text evidence="2">The sequence shown here is derived from an EMBL/GenBank/DDBJ whole genome shotgun (WGS) entry which is preliminary data.</text>
</comment>
<reference evidence="2 3" key="1">
    <citation type="journal article" date="2023" name="bioRxiv">
        <title>Conserved and derived expression patterns and positive selection on dental genes reveal complex evolutionary context of ever-growing rodent molars.</title>
        <authorList>
            <person name="Calamari Z.T."/>
            <person name="Song A."/>
            <person name="Cohen E."/>
            <person name="Akter M."/>
            <person name="Roy R.D."/>
            <person name="Hallikas O."/>
            <person name="Christensen M.M."/>
            <person name="Li P."/>
            <person name="Marangoni P."/>
            <person name="Jernvall J."/>
            <person name="Klein O.D."/>
        </authorList>
    </citation>
    <scope>NUCLEOTIDE SEQUENCE [LARGE SCALE GENOMIC DNA]</scope>
    <source>
        <strain evidence="2">V071</strain>
    </source>
</reference>
<proteinExistence type="predicted"/>
<protein>
    <recommendedName>
        <fullName evidence="1">G-protein coupled receptors family 2 profile 1 domain-containing protein</fullName>
    </recommendedName>
</protein>
<gene>
    <name evidence="2" type="ORF">U0070_007014</name>
</gene>
<dbReference type="Pfam" id="PF02793">
    <property type="entry name" value="HRM"/>
    <property type="match status" value="1"/>
</dbReference>
<keyword evidence="3" id="KW-1185">Reference proteome</keyword>
<sequence>MELILETDVGVEAPTLTSLVCLLLLEESRVHQQHHQPGTLWVSPCRPELCPDCVMYCASCKRNGPSVRRNSPERRQEIWARRLCQVGGSLSPGALGSWVLSWHLGGVACPQGQVGYPGAGLFSAGCEGLWDNMSCWPSSAPARTVEVQCPKFLQMLTGRNGNHAA</sequence>
<accession>A0AAW0IC15</accession>
<dbReference type="InterPro" id="IPR001879">
    <property type="entry name" value="GPCR_2_extracellular_dom"/>
</dbReference>
<name>A0AAW0IC15_MYOGA</name>
<dbReference type="EMBL" id="JBBHLL010000162">
    <property type="protein sequence ID" value="KAK7811961.1"/>
    <property type="molecule type" value="Genomic_DNA"/>
</dbReference>
<dbReference type="GO" id="GO:0016020">
    <property type="term" value="C:membrane"/>
    <property type="evidence" value="ECO:0007669"/>
    <property type="project" value="InterPro"/>
</dbReference>
<evidence type="ECO:0000313" key="3">
    <source>
        <dbReference type="Proteomes" id="UP001488838"/>
    </source>
</evidence>
<dbReference type="SUPFAM" id="SSF111418">
    <property type="entry name" value="Hormone receptor domain"/>
    <property type="match status" value="1"/>
</dbReference>
<dbReference type="PROSITE" id="PS50227">
    <property type="entry name" value="G_PROTEIN_RECEP_F2_3"/>
    <property type="match status" value="1"/>
</dbReference>
<dbReference type="PROSITE" id="PS00649">
    <property type="entry name" value="G_PROTEIN_RECEP_F2_1"/>
    <property type="match status" value="1"/>
</dbReference>
<evidence type="ECO:0000313" key="2">
    <source>
        <dbReference type="EMBL" id="KAK7811961.1"/>
    </source>
</evidence>
<dbReference type="InterPro" id="IPR017983">
    <property type="entry name" value="GPCR_2_secretin-like_CS"/>
</dbReference>
<feature type="domain" description="G-protein coupled receptors family 2 profile 1" evidence="1">
    <location>
        <begin position="108"/>
        <end position="165"/>
    </location>
</feature>
<evidence type="ECO:0000259" key="1">
    <source>
        <dbReference type="PROSITE" id="PS50227"/>
    </source>
</evidence>
<dbReference type="Gene3D" id="4.10.1240.10">
    <property type="entry name" value="GPCR, family 2, extracellular hormone receptor domain"/>
    <property type="match status" value="1"/>
</dbReference>